<evidence type="ECO:0000313" key="1">
    <source>
        <dbReference type="EMBL" id="EDY53937.1"/>
    </source>
</evidence>
<keyword evidence="2" id="KW-1185">Reference proteome</keyword>
<proteinExistence type="predicted"/>
<evidence type="ECO:0000313" key="2">
    <source>
        <dbReference type="Proteomes" id="UP000002785"/>
    </source>
</evidence>
<name>B5HM82_STRX2</name>
<dbReference type="HOGENOM" id="CLU_2866073_0_0_11"/>
<sequence length="64" mass="6111">MSGPAESGVGGVPVAVGFAGPVDGPLDAAGAREEALRRRAAACGCLGAGEWSGVPGTSDEGTVR</sequence>
<reference evidence="1" key="1">
    <citation type="submission" date="2009-10" db="EMBL/GenBank/DDBJ databases">
        <title>The genome sequence of Streptomyces sviceus strain ATCC 29083.</title>
        <authorList>
            <consortium name="The Broad Institute Genome Sequencing Platform"/>
            <consortium name="Broad Institute Microbial Sequencing Center"/>
            <person name="Fischbach M."/>
            <person name="Godfrey P."/>
            <person name="Ward D."/>
            <person name="Young S."/>
            <person name="Zeng Q."/>
            <person name="Koehrsen M."/>
            <person name="Alvarado L."/>
            <person name="Berlin A.M."/>
            <person name="Bochicchio J."/>
            <person name="Borenstein D."/>
            <person name="Chapman S.B."/>
            <person name="Chen Z."/>
            <person name="Engels R."/>
            <person name="Freedman E."/>
            <person name="Gellesch M."/>
            <person name="Goldberg J."/>
            <person name="Griggs A."/>
            <person name="Gujja S."/>
            <person name="Heilman E.R."/>
            <person name="Heiman D.I."/>
            <person name="Hepburn T.A."/>
            <person name="Howarth C."/>
            <person name="Jen D."/>
            <person name="Larson L."/>
            <person name="Lewis B."/>
            <person name="Mehta T."/>
            <person name="Park D."/>
            <person name="Pearson M."/>
            <person name="Richards J."/>
            <person name="Roberts A."/>
            <person name="Saif S."/>
            <person name="Shea T.D."/>
            <person name="Shenoy N."/>
            <person name="Sisk P."/>
            <person name="Stolte C."/>
            <person name="Sykes S.N."/>
            <person name="Thomson T."/>
            <person name="Walk T."/>
            <person name="White J."/>
            <person name="Yandava C."/>
            <person name="Straight P."/>
            <person name="Clardy J."/>
            <person name="Hung D."/>
            <person name="Kolter R."/>
            <person name="Mekalanos J."/>
            <person name="Walker S."/>
            <person name="Walsh C.T."/>
            <person name="Wieland-Brown L.C."/>
            <person name="Haas B."/>
            <person name="Nusbaum C."/>
            <person name="Birren B."/>
        </authorList>
    </citation>
    <scope>NUCLEOTIDE SEQUENCE [LARGE SCALE GENOMIC DNA]</scope>
    <source>
        <strain evidence="1">ATCC 29083</strain>
    </source>
</reference>
<protein>
    <submittedName>
        <fullName evidence="1">Uncharacterized protein</fullName>
    </submittedName>
</protein>
<dbReference type="Proteomes" id="UP000002785">
    <property type="component" value="Chromosome"/>
</dbReference>
<organism evidence="1 2">
    <name type="scientific">Streptomyces sviceus (strain ATCC 29083 / DSM 924 / JCM 4929 / NBRC 13980 / NCIMB 11184 / NRRL 5439 / UC 5370)</name>
    <dbReference type="NCBI Taxonomy" id="463191"/>
    <lineage>
        <taxon>Bacteria</taxon>
        <taxon>Bacillati</taxon>
        <taxon>Actinomycetota</taxon>
        <taxon>Actinomycetes</taxon>
        <taxon>Kitasatosporales</taxon>
        <taxon>Streptomycetaceae</taxon>
        <taxon>Streptomyces</taxon>
    </lineage>
</organism>
<dbReference type="AlphaFoldDB" id="B5HM82"/>
<accession>B5HM82</accession>
<gene>
    <name evidence="1" type="ORF">SSEG_08391</name>
</gene>
<dbReference type="EMBL" id="CM000951">
    <property type="protein sequence ID" value="EDY53937.1"/>
    <property type="molecule type" value="Genomic_DNA"/>
</dbReference>